<feature type="domain" description="Polysaccharide pyruvyl transferase" evidence="1">
    <location>
        <begin position="67"/>
        <end position="190"/>
    </location>
</feature>
<organism evidence="2 3">
    <name type="scientific">Microbacterium faecale</name>
    <dbReference type="NCBI Taxonomy" id="1804630"/>
    <lineage>
        <taxon>Bacteria</taxon>
        <taxon>Bacillati</taxon>
        <taxon>Actinomycetota</taxon>
        <taxon>Actinomycetes</taxon>
        <taxon>Micrococcales</taxon>
        <taxon>Microbacteriaceae</taxon>
        <taxon>Microbacterium</taxon>
    </lineage>
</organism>
<dbReference type="AlphaFoldDB" id="A0A917DG94"/>
<proteinExistence type="predicted"/>
<dbReference type="Pfam" id="PF04230">
    <property type="entry name" value="PS_pyruv_trans"/>
    <property type="match status" value="1"/>
</dbReference>
<evidence type="ECO:0000313" key="3">
    <source>
        <dbReference type="Proteomes" id="UP000633205"/>
    </source>
</evidence>
<dbReference type="EMBL" id="BMHO01000001">
    <property type="protein sequence ID" value="GGD35215.1"/>
    <property type="molecule type" value="Genomic_DNA"/>
</dbReference>
<evidence type="ECO:0000259" key="1">
    <source>
        <dbReference type="Pfam" id="PF04230"/>
    </source>
</evidence>
<dbReference type="Proteomes" id="UP000633205">
    <property type="component" value="Unassembled WGS sequence"/>
</dbReference>
<reference evidence="2" key="2">
    <citation type="submission" date="2020-09" db="EMBL/GenBank/DDBJ databases">
        <authorList>
            <person name="Sun Q."/>
            <person name="Zhou Y."/>
        </authorList>
    </citation>
    <scope>NUCLEOTIDE SEQUENCE</scope>
    <source>
        <strain evidence="2">CGMCC 1.15152</strain>
    </source>
</reference>
<dbReference type="InterPro" id="IPR007345">
    <property type="entry name" value="Polysacch_pyruvyl_Trfase"/>
</dbReference>
<accession>A0A917DG94</accession>
<dbReference type="RefSeq" id="WP_188711622.1">
    <property type="nucleotide sequence ID" value="NZ_BMHO01000001.1"/>
</dbReference>
<sequence>MAFPDELIDGVRVPHWTPDAPDAPRNFGDEIGPLLVRALLSAAPRQEGSARLLSVGSVLQFASPGDVVWGAGINGKVLQRVRYPLDVRSVRGPLTRAVLLGHGVRAPEVYGDPALLFPRLFPEVTANGAGGLTVVPNLNELDRVPGEDVLSPVGEPREIAARIAGSGFVVASSLHALVLADAYGIPSRPLVPAAEHPLKYLDYYAGTGRADVRFAATHEEALELGPVPPPIVDLDAIDAAFPRDLWRGGIARGPEDSRDYESLRHASAAVRDAVTRSVGQDVSASAAQALLRVEELVADQPAALTHLLERCSSEARPAADEIGTMTVRYLIECAPHGETDRRVSRALRRASANMHDVPVVARVAATGKVSLARAIARDERTEADGFAYLASLDLPAAPIERSRRRRRMFRRRD</sequence>
<name>A0A917DG94_9MICO</name>
<protein>
    <recommendedName>
        <fullName evidence="1">Polysaccharide pyruvyl transferase domain-containing protein</fullName>
    </recommendedName>
</protein>
<reference evidence="2" key="1">
    <citation type="journal article" date="2014" name="Int. J. Syst. Evol. Microbiol.">
        <title>Complete genome sequence of Corynebacterium casei LMG S-19264T (=DSM 44701T), isolated from a smear-ripened cheese.</title>
        <authorList>
            <consortium name="US DOE Joint Genome Institute (JGI-PGF)"/>
            <person name="Walter F."/>
            <person name="Albersmeier A."/>
            <person name="Kalinowski J."/>
            <person name="Ruckert C."/>
        </authorList>
    </citation>
    <scope>NUCLEOTIDE SEQUENCE</scope>
    <source>
        <strain evidence="2">CGMCC 1.15152</strain>
    </source>
</reference>
<comment type="caution">
    <text evidence="2">The sequence shown here is derived from an EMBL/GenBank/DDBJ whole genome shotgun (WGS) entry which is preliminary data.</text>
</comment>
<keyword evidence="3" id="KW-1185">Reference proteome</keyword>
<evidence type="ECO:0000313" key="2">
    <source>
        <dbReference type="EMBL" id="GGD35215.1"/>
    </source>
</evidence>
<gene>
    <name evidence="2" type="ORF">GCM10010915_14630</name>
</gene>